<sequence length="295" mass="34154">MELVAELWQENFKKRFTWPPTLNDMVRRNFEKRSAAKMSQLMQDARKDLENKPTWMGERMWEQLKAIWNSSNFQKKSEINKRNRNSMDGASLHTGGSIPHRVLWKKMKETKGEDPTFSDFYFRTHRTKDKNWVGIHAESAYEKFENKKIELSSEASTFVPGEDEADSQPTKVMPSDIDIWVDVVGRKKGRIFGLGSIAKTLNPNQPSMRSDSEVDALRSQVHALNESLQKQEQEKLLMKQQLQRQEKEMAETNRNLTFLMQHLGFVGSSSRPSSSPQLNDETDEDSEDVGSDHIE</sequence>
<feature type="region of interest" description="Disordered" evidence="2">
    <location>
        <begin position="266"/>
        <end position="295"/>
    </location>
</feature>
<dbReference type="GO" id="GO:0032196">
    <property type="term" value="P:transposition"/>
    <property type="evidence" value="ECO:0007669"/>
    <property type="project" value="InterPro"/>
</dbReference>
<evidence type="ECO:0000256" key="2">
    <source>
        <dbReference type="SAM" id="MobiDB-lite"/>
    </source>
</evidence>
<dbReference type="Pfam" id="PF03004">
    <property type="entry name" value="Transposase_24"/>
    <property type="match status" value="1"/>
</dbReference>
<feature type="compositionally biased region" description="Acidic residues" evidence="2">
    <location>
        <begin position="280"/>
        <end position="289"/>
    </location>
</feature>
<evidence type="ECO:0000313" key="4">
    <source>
        <dbReference type="RefSeq" id="XP_027190128.1"/>
    </source>
</evidence>
<reference evidence="4" key="2">
    <citation type="submission" date="2025-08" db="UniProtKB">
        <authorList>
            <consortium name="RefSeq"/>
        </authorList>
    </citation>
    <scope>IDENTIFICATION</scope>
    <source>
        <tissue evidence="4">Etiolated seedlings</tissue>
    </source>
</reference>
<dbReference type="PANTHER" id="PTHR33157">
    <property type="entry name" value="AUTONOMOUS TRANSPOSABLE ELEMENT EN-1 MOSAIC PROTEIN-RELATED"/>
    <property type="match status" value="1"/>
</dbReference>
<feature type="coiled-coil region" evidence="1">
    <location>
        <begin position="214"/>
        <end position="262"/>
    </location>
</feature>
<reference evidence="3" key="1">
    <citation type="journal article" date="2013" name="Nat. Biotechnol.">
        <title>Draft genome sequence of chickpea (Cicer arietinum) provides a resource for trait improvement.</title>
        <authorList>
            <person name="Varshney R.K."/>
            <person name="Song C."/>
            <person name="Saxena R.K."/>
            <person name="Azam S."/>
            <person name="Yu S."/>
            <person name="Sharpe A.G."/>
            <person name="Cannon S."/>
            <person name="Baek J."/>
            <person name="Rosen B.D."/>
            <person name="Tar'an B."/>
            <person name="Millan T."/>
            <person name="Zhang X."/>
            <person name="Ramsay L.D."/>
            <person name="Iwata A."/>
            <person name="Wang Y."/>
            <person name="Nelson W."/>
            <person name="Farmer A.D."/>
            <person name="Gaur P.M."/>
            <person name="Soderlund C."/>
            <person name="Penmetsa R.V."/>
            <person name="Xu C."/>
            <person name="Bharti A.K."/>
            <person name="He W."/>
            <person name="Winter P."/>
            <person name="Zhao S."/>
            <person name="Hane J.K."/>
            <person name="Carrasquilla-Garcia N."/>
            <person name="Condie J.A."/>
            <person name="Upadhyaya H.D."/>
            <person name="Luo M.C."/>
            <person name="Thudi M."/>
            <person name="Gowda C.L."/>
            <person name="Singh N.P."/>
            <person name="Lichtenzveig J."/>
            <person name="Gali K.K."/>
            <person name="Rubio J."/>
            <person name="Nadarajan N."/>
            <person name="Dolezel J."/>
            <person name="Bansal K.C."/>
            <person name="Xu X."/>
            <person name="Edwards D."/>
            <person name="Zhang G."/>
            <person name="Kahl G."/>
            <person name="Gil J."/>
            <person name="Singh K.B."/>
            <person name="Datta S.K."/>
            <person name="Jackson S.A."/>
            <person name="Wang J."/>
            <person name="Cook D.R."/>
        </authorList>
    </citation>
    <scope>NUCLEOTIDE SEQUENCE [LARGE SCALE GENOMIC DNA]</scope>
    <source>
        <strain evidence="3">cv. CDC Frontier</strain>
    </source>
</reference>
<gene>
    <name evidence="4" type="primary">LOC105852068</name>
</gene>
<dbReference type="PANTHER" id="PTHR33157:SF12">
    <property type="entry name" value="TRANSPOSASE TNP1_EN_SPM-LIKE DOMAIN-CONTAINING PROTEIN"/>
    <property type="match status" value="1"/>
</dbReference>
<organism evidence="3 4">
    <name type="scientific">Cicer arietinum</name>
    <name type="common">Chickpea</name>
    <name type="synonym">Garbanzo</name>
    <dbReference type="NCBI Taxonomy" id="3827"/>
    <lineage>
        <taxon>Eukaryota</taxon>
        <taxon>Viridiplantae</taxon>
        <taxon>Streptophyta</taxon>
        <taxon>Embryophyta</taxon>
        <taxon>Tracheophyta</taxon>
        <taxon>Spermatophyta</taxon>
        <taxon>Magnoliopsida</taxon>
        <taxon>eudicotyledons</taxon>
        <taxon>Gunneridae</taxon>
        <taxon>Pentapetalae</taxon>
        <taxon>rosids</taxon>
        <taxon>fabids</taxon>
        <taxon>Fabales</taxon>
        <taxon>Fabaceae</taxon>
        <taxon>Papilionoideae</taxon>
        <taxon>50 kb inversion clade</taxon>
        <taxon>NPAAA clade</taxon>
        <taxon>Hologalegina</taxon>
        <taxon>IRL clade</taxon>
        <taxon>Cicereae</taxon>
        <taxon>Cicer</taxon>
    </lineage>
</organism>
<dbReference type="Proteomes" id="UP000087171">
    <property type="component" value="Chromosome Ca1"/>
</dbReference>
<keyword evidence="1" id="KW-0175">Coiled coil</keyword>
<dbReference type="InterPro" id="IPR039266">
    <property type="entry name" value="EN-1/SPM"/>
</dbReference>
<proteinExistence type="predicted"/>
<evidence type="ECO:0000313" key="3">
    <source>
        <dbReference type="Proteomes" id="UP000087171"/>
    </source>
</evidence>
<dbReference type="OrthoDB" id="1427460at2759"/>
<keyword evidence="3" id="KW-1185">Reference proteome</keyword>
<dbReference type="RefSeq" id="XP_027190128.1">
    <property type="nucleotide sequence ID" value="XM_027334327.1"/>
</dbReference>
<dbReference type="AlphaFoldDB" id="A0A3Q7XRC6"/>
<protein>
    <submittedName>
        <fullName evidence="4">Uncharacterized protein LOC105852068</fullName>
    </submittedName>
</protein>
<dbReference type="PaxDb" id="3827-XP_004515423.1"/>
<name>A0A3Q7XRC6_CICAR</name>
<accession>A0A3Q7XRC6</accession>
<dbReference type="InterPro" id="IPR004252">
    <property type="entry name" value="Probable_transposase_24"/>
</dbReference>
<evidence type="ECO:0000256" key="1">
    <source>
        <dbReference type="SAM" id="Coils"/>
    </source>
</evidence>